<dbReference type="NCBIfam" id="TIGR02894">
    <property type="entry name" value="DNA_bind_RsfA"/>
    <property type="match status" value="1"/>
</dbReference>
<dbReference type="InterPro" id="IPR001005">
    <property type="entry name" value="SANT/Myb"/>
</dbReference>
<dbReference type="Pfam" id="PF13921">
    <property type="entry name" value="Myb_DNA-bind_6"/>
    <property type="match status" value="1"/>
</dbReference>
<sequence length="249" mass="29133">MTATRQDAWTEDDDLLLAEVVLRHIREGSTQLNAFEEVGYRLARTSAACGFRWNSLVRKKYESAIQIAKAQRQQRKSRGKNRYITDHSMPAEREHLPRYTQPTHEDTVHPLLSNFGYEFDNAKEMMKEKAISEKSFSDSTVSEQNGEVSLDQVIRFLKQQKDSFKRLGALEKDVQFKDEEIKRLRDENHKMRKELGTVQTDYQTMNDDYKALIKIMDRARKLAFLGEETEDKVSFKMDKNGNLERVEKS</sequence>
<evidence type="ECO:0000256" key="1">
    <source>
        <dbReference type="SAM" id="Coils"/>
    </source>
</evidence>
<dbReference type="PANTHER" id="PTHR41302:SF2">
    <property type="entry name" value="PRESPORE SPECIFIC TRANSCRIPTIONAL ACTIVATOR RSFA"/>
    <property type="match status" value="1"/>
</dbReference>
<evidence type="ECO:0000259" key="2">
    <source>
        <dbReference type="PROSITE" id="PS50090"/>
    </source>
</evidence>
<comment type="caution">
    <text evidence="3">The sequence shown here is derived from an EMBL/GenBank/DDBJ whole genome shotgun (WGS) entry which is preliminary data.</text>
</comment>
<dbReference type="EMBL" id="JAUSTY010000002">
    <property type="protein sequence ID" value="MDQ0164588.1"/>
    <property type="molecule type" value="Genomic_DNA"/>
</dbReference>
<name>A0ABT9VUC5_9BACI</name>
<dbReference type="PROSITE" id="PS50090">
    <property type="entry name" value="MYB_LIKE"/>
    <property type="match status" value="1"/>
</dbReference>
<dbReference type="Proteomes" id="UP001235840">
    <property type="component" value="Unassembled WGS sequence"/>
</dbReference>
<protein>
    <submittedName>
        <fullName evidence="3">Prespore-specific regulator</fullName>
    </submittedName>
</protein>
<proteinExistence type="predicted"/>
<feature type="domain" description="Myb-like" evidence="2">
    <location>
        <begin position="1"/>
        <end position="57"/>
    </location>
</feature>
<dbReference type="PANTHER" id="PTHR41302">
    <property type="entry name" value="PRESPORE-SPECIFIC TRANSCRIPTIONAL REGULATOR RSFA-RELATED"/>
    <property type="match status" value="1"/>
</dbReference>
<reference evidence="3 4" key="1">
    <citation type="submission" date="2023-07" db="EMBL/GenBank/DDBJ databases">
        <title>Genomic Encyclopedia of Type Strains, Phase IV (KMG-IV): sequencing the most valuable type-strain genomes for metagenomic binning, comparative biology and taxonomic classification.</title>
        <authorList>
            <person name="Goeker M."/>
        </authorList>
    </citation>
    <scope>NUCLEOTIDE SEQUENCE [LARGE SCALE GENOMIC DNA]</scope>
    <source>
        <strain evidence="3 4">DSM 12751</strain>
    </source>
</reference>
<dbReference type="InterPro" id="IPR014243">
    <property type="entry name" value="RsfA-like"/>
</dbReference>
<evidence type="ECO:0000313" key="3">
    <source>
        <dbReference type="EMBL" id="MDQ0164588.1"/>
    </source>
</evidence>
<evidence type="ECO:0000313" key="4">
    <source>
        <dbReference type="Proteomes" id="UP001235840"/>
    </source>
</evidence>
<feature type="coiled-coil region" evidence="1">
    <location>
        <begin position="167"/>
        <end position="201"/>
    </location>
</feature>
<keyword evidence="4" id="KW-1185">Reference proteome</keyword>
<gene>
    <name evidence="3" type="ORF">J2S11_000488</name>
</gene>
<dbReference type="RefSeq" id="WP_307390425.1">
    <property type="nucleotide sequence ID" value="NZ_BAAADK010000018.1"/>
</dbReference>
<organism evidence="3 4">
    <name type="scientific">Caldalkalibacillus horti</name>
    <dbReference type="NCBI Taxonomy" id="77523"/>
    <lineage>
        <taxon>Bacteria</taxon>
        <taxon>Bacillati</taxon>
        <taxon>Bacillota</taxon>
        <taxon>Bacilli</taxon>
        <taxon>Bacillales</taxon>
        <taxon>Bacillaceae</taxon>
        <taxon>Caldalkalibacillus</taxon>
    </lineage>
</organism>
<keyword evidence="1" id="KW-0175">Coiled coil</keyword>
<accession>A0ABT9VUC5</accession>